<dbReference type="PROSITE" id="PS50850">
    <property type="entry name" value="MFS"/>
    <property type="match status" value="1"/>
</dbReference>
<dbReference type="PANTHER" id="PTHR23502">
    <property type="entry name" value="MAJOR FACILITATOR SUPERFAMILY"/>
    <property type="match status" value="1"/>
</dbReference>
<feature type="compositionally biased region" description="Polar residues" evidence="5">
    <location>
        <begin position="26"/>
        <end position="39"/>
    </location>
</feature>
<feature type="transmembrane region" description="Helical" evidence="6">
    <location>
        <begin position="137"/>
        <end position="157"/>
    </location>
</feature>
<feature type="transmembrane region" description="Helical" evidence="6">
    <location>
        <begin position="334"/>
        <end position="353"/>
    </location>
</feature>
<feature type="transmembrane region" description="Helical" evidence="6">
    <location>
        <begin position="413"/>
        <end position="432"/>
    </location>
</feature>
<dbReference type="InterPro" id="IPR036259">
    <property type="entry name" value="MFS_trans_sf"/>
</dbReference>
<feature type="transmembrane region" description="Helical" evidence="6">
    <location>
        <begin position="169"/>
        <end position="187"/>
    </location>
</feature>
<protein>
    <submittedName>
        <fullName evidence="8">Putative transporter C36.02c</fullName>
    </submittedName>
</protein>
<keyword evidence="2 6" id="KW-0812">Transmembrane</keyword>
<dbReference type="Proteomes" id="UP000660729">
    <property type="component" value="Unassembled WGS sequence"/>
</dbReference>
<feature type="transmembrane region" description="Helical" evidence="6">
    <location>
        <begin position="100"/>
        <end position="121"/>
    </location>
</feature>
<feature type="transmembrane region" description="Helical" evidence="6">
    <location>
        <begin position="227"/>
        <end position="249"/>
    </location>
</feature>
<feature type="domain" description="Major facilitator superfamily (MFS) profile" evidence="7">
    <location>
        <begin position="100"/>
        <end position="469"/>
    </location>
</feature>
<keyword evidence="9" id="KW-1185">Reference proteome</keyword>
<feature type="compositionally biased region" description="Basic and acidic residues" evidence="5">
    <location>
        <begin position="75"/>
        <end position="90"/>
    </location>
</feature>
<feature type="region of interest" description="Disordered" evidence="5">
    <location>
        <begin position="1"/>
        <end position="90"/>
    </location>
</feature>
<dbReference type="Gene3D" id="1.20.1250.20">
    <property type="entry name" value="MFS general substrate transporter like domains"/>
    <property type="match status" value="1"/>
</dbReference>
<reference evidence="8" key="1">
    <citation type="submission" date="2020-04" db="EMBL/GenBank/DDBJ databases">
        <title>Draft genome resource of the tomato pathogen Pseudocercospora fuligena.</title>
        <authorList>
            <person name="Zaccaron A."/>
        </authorList>
    </citation>
    <scope>NUCLEOTIDE SEQUENCE</scope>
    <source>
        <strain evidence="8">PF001</strain>
    </source>
</reference>
<feature type="compositionally biased region" description="Polar residues" evidence="5">
    <location>
        <begin position="1"/>
        <end position="12"/>
    </location>
</feature>
<dbReference type="AlphaFoldDB" id="A0A8H6RMZ1"/>
<dbReference type="OrthoDB" id="9986881at2759"/>
<feature type="transmembrane region" description="Helical" evidence="6">
    <location>
        <begin position="193"/>
        <end position="215"/>
    </location>
</feature>
<feature type="transmembrane region" description="Helical" evidence="6">
    <location>
        <begin position="373"/>
        <end position="392"/>
    </location>
</feature>
<evidence type="ECO:0000256" key="4">
    <source>
        <dbReference type="ARBA" id="ARBA00023136"/>
    </source>
</evidence>
<dbReference type="GO" id="GO:0022857">
    <property type="term" value="F:transmembrane transporter activity"/>
    <property type="evidence" value="ECO:0007669"/>
    <property type="project" value="InterPro"/>
</dbReference>
<dbReference type="PANTHER" id="PTHR23502:SF49">
    <property type="entry name" value="MAJOR FACILITATOR SUPERFAMILY (MFS) PROFILE DOMAIN-CONTAINING PROTEIN"/>
    <property type="match status" value="1"/>
</dbReference>
<evidence type="ECO:0000256" key="5">
    <source>
        <dbReference type="SAM" id="MobiDB-lite"/>
    </source>
</evidence>
<dbReference type="InterPro" id="IPR011701">
    <property type="entry name" value="MFS"/>
</dbReference>
<keyword evidence="4 6" id="KW-0472">Membrane</keyword>
<dbReference type="GO" id="GO:0005886">
    <property type="term" value="C:plasma membrane"/>
    <property type="evidence" value="ECO:0007669"/>
    <property type="project" value="TreeGrafter"/>
</dbReference>
<feature type="transmembrane region" description="Helical" evidence="6">
    <location>
        <begin position="261"/>
        <end position="287"/>
    </location>
</feature>
<comment type="subcellular location">
    <subcellularLocation>
        <location evidence="1">Membrane</location>
        <topology evidence="1">Multi-pass membrane protein</topology>
    </subcellularLocation>
</comment>
<evidence type="ECO:0000256" key="6">
    <source>
        <dbReference type="SAM" id="Phobius"/>
    </source>
</evidence>
<comment type="caution">
    <text evidence="8">The sequence shown here is derived from an EMBL/GenBank/DDBJ whole genome shotgun (WGS) entry which is preliminary data.</text>
</comment>
<dbReference type="SUPFAM" id="SSF103473">
    <property type="entry name" value="MFS general substrate transporter"/>
    <property type="match status" value="1"/>
</dbReference>
<dbReference type="EMBL" id="JABCIY010000040">
    <property type="protein sequence ID" value="KAF7195316.1"/>
    <property type="molecule type" value="Genomic_DNA"/>
</dbReference>
<evidence type="ECO:0000313" key="9">
    <source>
        <dbReference type="Proteomes" id="UP000660729"/>
    </source>
</evidence>
<evidence type="ECO:0000259" key="7">
    <source>
        <dbReference type="PROSITE" id="PS50850"/>
    </source>
</evidence>
<proteinExistence type="predicted"/>
<dbReference type="Pfam" id="PF07690">
    <property type="entry name" value="MFS_1"/>
    <property type="match status" value="1"/>
</dbReference>
<feature type="compositionally biased region" description="Polar residues" evidence="5">
    <location>
        <begin position="48"/>
        <end position="60"/>
    </location>
</feature>
<accession>A0A8H6RMZ1</accession>
<feature type="compositionally biased region" description="Basic and acidic residues" evidence="5">
    <location>
        <begin position="13"/>
        <end position="25"/>
    </location>
</feature>
<organism evidence="8 9">
    <name type="scientific">Pseudocercospora fuligena</name>
    <dbReference type="NCBI Taxonomy" id="685502"/>
    <lineage>
        <taxon>Eukaryota</taxon>
        <taxon>Fungi</taxon>
        <taxon>Dikarya</taxon>
        <taxon>Ascomycota</taxon>
        <taxon>Pezizomycotina</taxon>
        <taxon>Dothideomycetes</taxon>
        <taxon>Dothideomycetidae</taxon>
        <taxon>Mycosphaerellales</taxon>
        <taxon>Mycosphaerellaceae</taxon>
        <taxon>Pseudocercospora</taxon>
    </lineage>
</organism>
<name>A0A8H6RMZ1_9PEZI</name>
<evidence type="ECO:0000256" key="1">
    <source>
        <dbReference type="ARBA" id="ARBA00004141"/>
    </source>
</evidence>
<evidence type="ECO:0000313" key="8">
    <source>
        <dbReference type="EMBL" id="KAF7195316.1"/>
    </source>
</evidence>
<sequence>MESRLSLNSSMARSDKVMDEEKQDHSTSGQDNYNDPQESTDIEKNEPAQPTQGSSNNLSKILSRVSRTSRHGHRRDPEFQVKFDENDKDNPRSFSTPYKALITLQLGFFALTASIASSIIAPAEPVISQYIGVSEEVTVLVVALYILGFAFGPMMWAPISEVYGRKWSILPAVFILGLFSIGTATSTNAASVFITRFFGGLFGSAPVSNVSAALGDMYEPRARGIAVTFYAVMVVGGPCLGPVVGAALTANPHLGWRWTEYIAAIFAFFMVALTFFTLPELYSPVLLKRKARRMRNDTGDDRFWHPHESEKMKPSNILTKYFSRPIRMLVTEPMVTCIAAYASFVYGILYMTLEVFPIVFRDERGYSTVVSTLPFLALFVGVLCAVGINLANQSFYAKAVAENNGNAAPEARLPPMFIGGFLFTIGLFWLVYRRVQSKSPPGDSSYGRCLRHGTLVLALAFGAHTLPYF</sequence>
<evidence type="ECO:0000256" key="2">
    <source>
        <dbReference type="ARBA" id="ARBA00022692"/>
    </source>
</evidence>
<dbReference type="InterPro" id="IPR020846">
    <property type="entry name" value="MFS_dom"/>
</dbReference>
<evidence type="ECO:0000256" key="3">
    <source>
        <dbReference type="ARBA" id="ARBA00022989"/>
    </source>
</evidence>
<gene>
    <name evidence="8" type="ORF">HII31_03208</name>
</gene>
<keyword evidence="3 6" id="KW-1133">Transmembrane helix</keyword>